<dbReference type="GO" id="GO:0003677">
    <property type="term" value="F:DNA binding"/>
    <property type="evidence" value="ECO:0007669"/>
    <property type="project" value="UniProtKB-KW"/>
</dbReference>
<dbReference type="EMBL" id="KN847480">
    <property type="protein sequence ID" value="KIX02470.1"/>
    <property type="molecule type" value="Genomic_DNA"/>
</dbReference>
<dbReference type="Gene3D" id="1.20.5.170">
    <property type="match status" value="1"/>
</dbReference>
<keyword evidence="7" id="KW-0539">Nucleus</keyword>
<proteinExistence type="inferred from homology"/>
<evidence type="ECO:0000256" key="1">
    <source>
        <dbReference type="ARBA" id="ARBA00004123"/>
    </source>
</evidence>
<dbReference type="PANTHER" id="PTHR46714">
    <property type="entry name" value="TRANSCRIPTIONAL ACTIVATOR HAC1"/>
    <property type="match status" value="1"/>
</dbReference>
<organism evidence="10 11">
    <name type="scientific">Rhinocladiella mackenziei CBS 650.93</name>
    <dbReference type="NCBI Taxonomy" id="1442369"/>
    <lineage>
        <taxon>Eukaryota</taxon>
        <taxon>Fungi</taxon>
        <taxon>Dikarya</taxon>
        <taxon>Ascomycota</taxon>
        <taxon>Pezizomycotina</taxon>
        <taxon>Eurotiomycetes</taxon>
        <taxon>Chaetothyriomycetidae</taxon>
        <taxon>Chaetothyriales</taxon>
        <taxon>Herpotrichiellaceae</taxon>
        <taxon>Rhinocladiella</taxon>
    </lineage>
</organism>
<keyword evidence="11" id="KW-1185">Reference proteome</keyword>
<dbReference type="GO" id="GO:0000981">
    <property type="term" value="F:DNA-binding transcription factor activity, RNA polymerase II-specific"/>
    <property type="evidence" value="ECO:0007669"/>
    <property type="project" value="InterPro"/>
</dbReference>
<dbReference type="InterPro" id="IPR044280">
    <property type="entry name" value="Hac1/HY5"/>
</dbReference>
<protein>
    <recommendedName>
        <fullName evidence="9">BZIP domain-containing protein</fullName>
    </recommendedName>
</protein>
<evidence type="ECO:0000256" key="2">
    <source>
        <dbReference type="ARBA" id="ARBA00007163"/>
    </source>
</evidence>
<comment type="similarity">
    <text evidence="2">Belongs to the bZIP family.</text>
</comment>
<feature type="domain" description="BZIP" evidence="9">
    <location>
        <begin position="74"/>
        <end position="124"/>
    </location>
</feature>
<comment type="subcellular location">
    <subcellularLocation>
        <location evidence="1">Nucleus</location>
    </subcellularLocation>
</comment>
<dbReference type="GO" id="GO:0045944">
    <property type="term" value="P:positive regulation of transcription by RNA polymerase II"/>
    <property type="evidence" value="ECO:0007669"/>
    <property type="project" value="InterPro"/>
</dbReference>
<dbReference type="SMART" id="SM00338">
    <property type="entry name" value="BRLZ"/>
    <property type="match status" value="1"/>
</dbReference>
<evidence type="ECO:0000256" key="4">
    <source>
        <dbReference type="ARBA" id="ARBA00023125"/>
    </source>
</evidence>
<dbReference type="AlphaFoldDB" id="A0A0D2J0R1"/>
<feature type="region of interest" description="Disordered" evidence="8">
    <location>
        <begin position="131"/>
        <end position="193"/>
    </location>
</feature>
<keyword evidence="4" id="KW-0238">DNA-binding</keyword>
<accession>A0A0D2J0R1</accession>
<keyword evidence="6" id="KW-0834">Unfolded protein response</keyword>
<evidence type="ECO:0000256" key="3">
    <source>
        <dbReference type="ARBA" id="ARBA00023015"/>
    </source>
</evidence>
<dbReference type="GO" id="GO:0005634">
    <property type="term" value="C:nucleus"/>
    <property type="evidence" value="ECO:0007669"/>
    <property type="project" value="UniProtKB-SubCell"/>
</dbReference>
<dbReference type="SUPFAM" id="SSF57959">
    <property type="entry name" value="Leucine zipper domain"/>
    <property type="match status" value="1"/>
</dbReference>
<keyword evidence="3" id="KW-0805">Transcription regulation</keyword>
<dbReference type="OrthoDB" id="674948at2759"/>
<dbReference type="HOGENOM" id="CLU_035741_0_0_1"/>
<reference evidence="10 11" key="1">
    <citation type="submission" date="2015-01" db="EMBL/GenBank/DDBJ databases">
        <title>The Genome Sequence of Rhinocladiella mackenzie CBS 650.93.</title>
        <authorList>
            <consortium name="The Broad Institute Genomics Platform"/>
            <person name="Cuomo C."/>
            <person name="de Hoog S."/>
            <person name="Gorbushina A."/>
            <person name="Stielow B."/>
            <person name="Teixiera M."/>
            <person name="Abouelleil A."/>
            <person name="Chapman S.B."/>
            <person name="Priest M."/>
            <person name="Young S.K."/>
            <person name="Wortman J."/>
            <person name="Nusbaum C."/>
            <person name="Birren B."/>
        </authorList>
    </citation>
    <scope>NUCLEOTIDE SEQUENCE [LARGE SCALE GENOMIC DNA]</scope>
    <source>
        <strain evidence="10 11">CBS 650.93</strain>
    </source>
</reference>
<feature type="region of interest" description="Disordered" evidence="8">
    <location>
        <begin position="310"/>
        <end position="352"/>
    </location>
</feature>
<dbReference type="InterPro" id="IPR046347">
    <property type="entry name" value="bZIP_sf"/>
</dbReference>
<dbReference type="CDD" id="cd14812">
    <property type="entry name" value="bZIP_u3"/>
    <property type="match status" value="1"/>
</dbReference>
<feature type="region of interest" description="Disordered" evidence="8">
    <location>
        <begin position="1"/>
        <end position="101"/>
    </location>
</feature>
<evidence type="ECO:0000256" key="7">
    <source>
        <dbReference type="ARBA" id="ARBA00023242"/>
    </source>
</evidence>
<feature type="compositionally biased region" description="Basic and acidic residues" evidence="8">
    <location>
        <begin position="68"/>
        <end position="92"/>
    </location>
</feature>
<keyword evidence="5" id="KW-0804">Transcription</keyword>
<dbReference type="VEuPathDB" id="FungiDB:Z518_08411"/>
<dbReference type="InterPro" id="IPR004827">
    <property type="entry name" value="bZIP"/>
</dbReference>
<dbReference type="PANTHER" id="PTHR46714:SF6">
    <property type="entry name" value="TRANSCRIPTIONAL ACTIVATOR HAC1"/>
    <property type="match status" value="1"/>
</dbReference>
<dbReference type="RefSeq" id="XP_013269606.1">
    <property type="nucleotide sequence ID" value="XM_013414152.1"/>
</dbReference>
<feature type="compositionally biased region" description="Polar residues" evidence="8">
    <location>
        <begin position="162"/>
        <end position="188"/>
    </location>
</feature>
<gene>
    <name evidence="10" type="ORF">Z518_08411</name>
</gene>
<dbReference type="GeneID" id="25296482"/>
<evidence type="ECO:0000259" key="9">
    <source>
        <dbReference type="PROSITE" id="PS50217"/>
    </source>
</evidence>
<feature type="compositionally biased region" description="Polar residues" evidence="8">
    <location>
        <begin position="13"/>
        <end position="22"/>
    </location>
</feature>
<dbReference type="PROSITE" id="PS50217">
    <property type="entry name" value="BZIP"/>
    <property type="match status" value="1"/>
</dbReference>
<dbReference type="STRING" id="1442369.A0A0D2J0R1"/>
<evidence type="ECO:0000256" key="5">
    <source>
        <dbReference type="ARBA" id="ARBA00023163"/>
    </source>
</evidence>
<name>A0A0D2J0R1_9EURO</name>
<evidence type="ECO:0000256" key="8">
    <source>
        <dbReference type="SAM" id="MobiDB-lite"/>
    </source>
</evidence>
<evidence type="ECO:0000313" key="11">
    <source>
        <dbReference type="Proteomes" id="UP000053617"/>
    </source>
</evidence>
<evidence type="ECO:0000313" key="10">
    <source>
        <dbReference type="EMBL" id="KIX02470.1"/>
    </source>
</evidence>
<dbReference type="GO" id="GO:0006986">
    <property type="term" value="P:response to unfolded protein"/>
    <property type="evidence" value="ECO:0007669"/>
    <property type="project" value="UniProtKB-KW"/>
</dbReference>
<dbReference type="Proteomes" id="UP000053617">
    <property type="component" value="Unassembled WGS sequence"/>
</dbReference>
<evidence type="ECO:0000256" key="6">
    <source>
        <dbReference type="ARBA" id="ARBA00023230"/>
    </source>
</evidence>
<sequence>MASPTSVVDPASLSVSGYSQSYPTPPPMSDDTESSQPPVEQPPKKKRKAWGQPVPEIKQILPPRKRAKTAEEKEQRKNERILRNRRAADKSRQRQKAAVADLEARQVRIEQENASLRELLARYEARFGVQTDFPSPMPAPPSKMDVDATPPSPPDLKAASHSPMTTTSFDNTTEVESNHPTLVHSDSATPLKHESPALAPQLNLINEHPESEQTESMATFDGFPGVSVSTGTLGYQAAGVPIQAEVQSWSQLSPPSLPDLDDISDLLNDNALADLQSLPDFGAEIVNDLDGRGFFLHPDQLPTNSFFDFDAFDTDQTSGLPHETPEPASRMQPTHGAPLTGSDRPGFAASGS</sequence>
<dbReference type="PROSITE" id="PS00036">
    <property type="entry name" value="BZIP_BASIC"/>
    <property type="match status" value="1"/>
</dbReference>